<sequence length="368" mass="40364">MLCKISLQKRKRKCKIAKESRKLKKETCKTTLANFSLVFLLPATTTTVRDSMGNSRLVVIDTDAGGDDAVAIILALAVDEVQVVAITCSYGNTDEDKVETNVLKILTVAGRSDIPVYGGAKRPLLKKYKASEYFGKDGFGDFQFDGRLIGSIDRSKHAAIALIELAKTYRAITNFPGEISVVALGPLTNIALAASLDPTFTQNVQRFYVMGSRVDELKNAKNASLEFNFSLDPEGNAIFLKEPTNLTTLVTPYDVVHSNTIDMKWRMKVLGTSDSALVQFLNKAESVVLKNIPDKWSVADSITVATMIWPELITESLEAHMSADLHSPLGPGSVIVEENGNSAKRNNVEIIRGLNMIGFQEKLLRYLA</sequence>
<dbReference type="SUPFAM" id="SSF53590">
    <property type="entry name" value="Nucleoside hydrolase"/>
    <property type="match status" value="1"/>
</dbReference>
<dbReference type="AlphaFoldDB" id="A0A232F8K5"/>
<keyword evidence="4" id="KW-1185">Reference proteome</keyword>
<proteinExistence type="inferred from homology"/>
<dbReference type="Pfam" id="PF01156">
    <property type="entry name" value="IU_nuc_hydro"/>
    <property type="match status" value="1"/>
</dbReference>
<accession>A0A232F8K5</accession>
<protein>
    <recommendedName>
        <fullName evidence="2">Inosine/uridine-preferring nucleoside hydrolase domain-containing protein</fullName>
    </recommendedName>
</protein>
<feature type="domain" description="Inosine/uridine-preferring nucleoside hydrolase" evidence="2">
    <location>
        <begin position="58"/>
        <end position="360"/>
    </location>
</feature>
<comment type="caution">
    <text evidence="3">The sequence shown here is derived from an EMBL/GenBank/DDBJ whole genome shotgun (WGS) entry which is preliminary data.</text>
</comment>
<dbReference type="InterPro" id="IPR001910">
    <property type="entry name" value="Inosine/uridine_hydrolase_dom"/>
</dbReference>
<dbReference type="STRING" id="543379.A0A232F8K5"/>
<dbReference type="OrthoDB" id="432381at2759"/>
<organism evidence="3 4">
    <name type="scientific">Trichomalopsis sarcophagae</name>
    <dbReference type="NCBI Taxonomy" id="543379"/>
    <lineage>
        <taxon>Eukaryota</taxon>
        <taxon>Metazoa</taxon>
        <taxon>Ecdysozoa</taxon>
        <taxon>Arthropoda</taxon>
        <taxon>Hexapoda</taxon>
        <taxon>Insecta</taxon>
        <taxon>Pterygota</taxon>
        <taxon>Neoptera</taxon>
        <taxon>Endopterygota</taxon>
        <taxon>Hymenoptera</taxon>
        <taxon>Apocrita</taxon>
        <taxon>Proctotrupomorpha</taxon>
        <taxon>Chalcidoidea</taxon>
        <taxon>Pteromalidae</taxon>
        <taxon>Pteromalinae</taxon>
        <taxon>Trichomalopsis</taxon>
    </lineage>
</organism>
<dbReference type="GO" id="GO:0016799">
    <property type="term" value="F:hydrolase activity, hydrolyzing N-glycosyl compounds"/>
    <property type="evidence" value="ECO:0007669"/>
    <property type="project" value="InterPro"/>
</dbReference>
<dbReference type="Proteomes" id="UP000215335">
    <property type="component" value="Unassembled WGS sequence"/>
</dbReference>
<evidence type="ECO:0000256" key="1">
    <source>
        <dbReference type="ARBA" id="ARBA00009176"/>
    </source>
</evidence>
<dbReference type="PANTHER" id="PTHR46190">
    <property type="entry name" value="SI:CH211-201H21.5-RELATED"/>
    <property type="match status" value="1"/>
</dbReference>
<name>A0A232F8K5_9HYME</name>
<comment type="similarity">
    <text evidence="1">Belongs to the IUNH family.</text>
</comment>
<evidence type="ECO:0000259" key="2">
    <source>
        <dbReference type="Pfam" id="PF01156"/>
    </source>
</evidence>
<gene>
    <name evidence="3" type="ORF">TSAR_005051</name>
</gene>
<evidence type="ECO:0000313" key="4">
    <source>
        <dbReference type="Proteomes" id="UP000215335"/>
    </source>
</evidence>
<dbReference type="InterPro" id="IPR052775">
    <property type="entry name" value="IUN_hydrolase"/>
</dbReference>
<reference evidence="3 4" key="1">
    <citation type="journal article" date="2017" name="Curr. Biol.">
        <title>The Evolution of Venom by Co-option of Single-Copy Genes.</title>
        <authorList>
            <person name="Martinson E.O."/>
            <person name="Mrinalini"/>
            <person name="Kelkar Y.D."/>
            <person name="Chang C.H."/>
            <person name="Werren J.H."/>
        </authorList>
    </citation>
    <scope>NUCLEOTIDE SEQUENCE [LARGE SCALE GENOMIC DNA]</scope>
    <source>
        <strain evidence="3 4">Alberta</strain>
        <tissue evidence="3">Whole body</tissue>
    </source>
</reference>
<dbReference type="EMBL" id="NNAY01000718">
    <property type="protein sequence ID" value="OXU26820.1"/>
    <property type="molecule type" value="Genomic_DNA"/>
</dbReference>
<dbReference type="PANTHER" id="PTHR46190:SF1">
    <property type="entry name" value="SI:CH211-201H21.5"/>
    <property type="match status" value="1"/>
</dbReference>
<dbReference type="Gene3D" id="3.90.245.10">
    <property type="entry name" value="Ribonucleoside hydrolase-like"/>
    <property type="match status" value="1"/>
</dbReference>
<evidence type="ECO:0000313" key="3">
    <source>
        <dbReference type="EMBL" id="OXU26820.1"/>
    </source>
</evidence>
<dbReference type="InterPro" id="IPR036452">
    <property type="entry name" value="Ribo_hydro-like"/>
</dbReference>